<reference evidence="1 2" key="1">
    <citation type="submission" date="2013-02" db="EMBL/GenBank/DDBJ databases">
        <title>Genome sequence of Candida maltosa Xu316, a potential industrial strain for xylitol and ethanol production.</title>
        <authorList>
            <person name="Yu J."/>
            <person name="Wang Q."/>
            <person name="Geng X."/>
            <person name="Bao W."/>
            <person name="He P."/>
            <person name="Cai J."/>
        </authorList>
    </citation>
    <scope>NUCLEOTIDE SEQUENCE [LARGE SCALE GENOMIC DNA]</scope>
    <source>
        <strain evidence="2">Xu316</strain>
    </source>
</reference>
<protein>
    <submittedName>
        <fullName evidence="1">Uncharacterized protein</fullName>
    </submittedName>
</protein>
<evidence type="ECO:0000313" key="2">
    <source>
        <dbReference type="Proteomes" id="UP000011777"/>
    </source>
</evidence>
<evidence type="ECO:0000313" key="1">
    <source>
        <dbReference type="EMBL" id="EMG48770.1"/>
    </source>
</evidence>
<name>M3K0F2_CANMX</name>
<dbReference type="OMA" id="MYGQHFL"/>
<dbReference type="OrthoDB" id="4015904at2759"/>
<comment type="caution">
    <text evidence="1">The sequence shown here is derived from an EMBL/GenBank/DDBJ whole genome shotgun (WGS) entry which is preliminary data.</text>
</comment>
<gene>
    <name evidence="1" type="ORF">G210_0617</name>
</gene>
<organism evidence="1 2">
    <name type="scientific">Candida maltosa (strain Xu316)</name>
    <name type="common">Yeast</name>
    <dbReference type="NCBI Taxonomy" id="1245528"/>
    <lineage>
        <taxon>Eukaryota</taxon>
        <taxon>Fungi</taxon>
        <taxon>Dikarya</taxon>
        <taxon>Ascomycota</taxon>
        <taxon>Saccharomycotina</taxon>
        <taxon>Pichiomycetes</taxon>
        <taxon>Debaryomycetaceae</taxon>
        <taxon>Candida/Lodderomyces clade</taxon>
        <taxon>Candida</taxon>
    </lineage>
</organism>
<dbReference type="HOGENOM" id="CLU_184882_0_0_1"/>
<dbReference type="Pfam" id="PF22044">
    <property type="entry name" value="SPO24"/>
    <property type="match status" value="1"/>
</dbReference>
<accession>M3K0F2</accession>
<sequence>MYGQHFLQLSTEVSEPFIIPNVSPVSSPRLNAKSATINGRLPNMGGNNLSPLVVIEEEHDEELDSTLLSTRQLSIIDLN</sequence>
<proteinExistence type="predicted"/>
<dbReference type="EMBL" id="AOGT01000984">
    <property type="protein sequence ID" value="EMG48770.1"/>
    <property type="molecule type" value="Genomic_DNA"/>
</dbReference>
<dbReference type="Proteomes" id="UP000011777">
    <property type="component" value="Unassembled WGS sequence"/>
</dbReference>
<dbReference type="InterPro" id="IPR054415">
    <property type="entry name" value="SPO24"/>
</dbReference>
<dbReference type="AlphaFoldDB" id="M3K0F2"/>
<keyword evidence="2" id="KW-1185">Reference proteome</keyword>